<dbReference type="SUPFAM" id="SSF53448">
    <property type="entry name" value="Nucleotide-diphospho-sugar transferases"/>
    <property type="match status" value="1"/>
</dbReference>
<dbReference type="AlphaFoldDB" id="A0A381EK43"/>
<organism evidence="1 2">
    <name type="scientific">Campylobacter upsaliensis</name>
    <dbReference type="NCBI Taxonomy" id="28080"/>
    <lineage>
        <taxon>Bacteria</taxon>
        <taxon>Pseudomonadati</taxon>
        <taxon>Campylobacterota</taxon>
        <taxon>Epsilonproteobacteria</taxon>
        <taxon>Campylobacterales</taxon>
        <taxon>Campylobacteraceae</taxon>
        <taxon>Campylobacter</taxon>
    </lineage>
</organism>
<dbReference type="InterPro" id="IPR029044">
    <property type="entry name" value="Nucleotide-diphossugar_trans"/>
</dbReference>
<proteinExistence type="predicted"/>
<dbReference type="Proteomes" id="UP000254161">
    <property type="component" value="Unassembled WGS sequence"/>
</dbReference>
<reference evidence="1 2" key="1">
    <citation type="submission" date="2018-06" db="EMBL/GenBank/DDBJ databases">
        <authorList>
            <consortium name="Pathogen Informatics"/>
            <person name="Doyle S."/>
        </authorList>
    </citation>
    <scope>NUCLEOTIDE SEQUENCE [LARGE SCALE GENOMIC DNA]</scope>
    <source>
        <strain evidence="1 2">NCTC12264</strain>
    </source>
</reference>
<protein>
    <submittedName>
        <fullName evidence="1">Capsular polysaccharide biosynthesis protein</fullName>
    </submittedName>
</protein>
<evidence type="ECO:0000313" key="1">
    <source>
        <dbReference type="EMBL" id="SUX27386.1"/>
    </source>
</evidence>
<dbReference type="SUPFAM" id="SSF56112">
    <property type="entry name" value="Protein kinase-like (PK-like)"/>
    <property type="match status" value="1"/>
</dbReference>
<accession>A0A381EK43</accession>
<gene>
    <name evidence="1" type="ORF">NCTC12264_01630</name>
</gene>
<sequence>MVKIKALILAADHKNTIPSCFNLTVGFVNLLEYHLKLLKLLGFKSKEICIVAGKNEKWQSLYTQIDSKYKLFKIDNLNKRSFISLKNFCEEEFDNLSDSLLVLNANCFFELKDLSNLLENKNPKALSFMINNTNYQSLELINQNNKIVKINKKPNKIPYLSYAGALFLNKEQITKIKNFKKCPNKAYVDVLINDLKFDLEIVKLWKHSANSSLIGGSYAGCSKLHLVKKEAEQMGNEKLINEINWINALPQNLKANFPNILEYQCGESNTWYLMPFYDLENLREKILSGKFSSEQTLYFMDKILHFSFKNLNCKRNKEVPEDYLFKKYFNRALQRMEALENITPYNTILKAKHIIINQKIYPNLKELINKLIAFEEESGFFTPKELVMAHGDLHFQNILIDELNDNFILLDPRGDAWLDIYYDLGKIWHSCNGLYDFIHTELSEMTILKQDNDSIEFNFTLSDDKELIKTYENIKNAIIKLLETKFAKELNDQNWLLKTLFAEAMHFASLMHFHLKYDGIENRSVCLYLQSIILCDYLLTNLQGIKTHTGGGGGVNRCLPSSFKNLEWQKCS</sequence>
<dbReference type="InterPro" id="IPR011009">
    <property type="entry name" value="Kinase-like_dom_sf"/>
</dbReference>
<dbReference type="Gene3D" id="3.90.550.10">
    <property type="entry name" value="Spore Coat Polysaccharide Biosynthesis Protein SpsA, Chain A"/>
    <property type="match status" value="1"/>
</dbReference>
<name>A0A381EK43_CAMUP</name>
<dbReference type="EMBL" id="UFUZ01000001">
    <property type="protein sequence ID" value="SUX27386.1"/>
    <property type="molecule type" value="Genomic_DNA"/>
</dbReference>
<evidence type="ECO:0000313" key="2">
    <source>
        <dbReference type="Proteomes" id="UP000254161"/>
    </source>
</evidence>
<dbReference type="RefSeq" id="WP_115630882.1">
    <property type="nucleotide sequence ID" value="NZ_UFUZ01000001.1"/>
</dbReference>